<keyword evidence="1" id="KW-0378">Hydrolase</keyword>
<dbReference type="AlphaFoldDB" id="A0A8J8CID0"/>
<keyword evidence="1" id="KW-0645">Protease</keyword>
<keyword evidence="2" id="KW-1185">Reference proteome</keyword>
<evidence type="ECO:0000313" key="2">
    <source>
        <dbReference type="Proteomes" id="UP000646053"/>
    </source>
</evidence>
<reference evidence="1" key="1">
    <citation type="submission" date="2019-12" db="EMBL/GenBank/DDBJ databases">
        <title>High-Quality draft genome sequences of three cyanobacteria isolated from the limestone walls of the Old Cathedral of Coimbra.</title>
        <authorList>
            <person name="Tiago I."/>
            <person name="Soares F."/>
            <person name="Portugal A."/>
        </authorList>
    </citation>
    <scope>NUCLEOTIDE SEQUENCE</scope>
    <source>
        <strain evidence="1">A</strain>
    </source>
</reference>
<dbReference type="Proteomes" id="UP000646053">
    <property type="component" value="Unassembled WGS sequence"/>
</dbReference>
<dbReference type="GO" id="GO:0006508">
    <property type="term" value="P:proteolysis"/>
    <property type="evidence" value="ECO:0007669"/>
    <property type="project" value="UniProtKB-KW"/>
</dbReference>
<dbReference type="Pfam" id="PF13975">
    <property type="entry name" value="gag-asp_proteas"/>
    <property type="match status" value="1"/>
</dbReference>
<accession>A0A8J8CID0</accession>
<dbReference type="Gene3D" id="2.40.70.10">
    <property type="entry name" value="Acid Proteases"/>
    <property type="match status" value="1"/>
</dbReference>
<dbReference type="GO" id="GO:0008233">
    <property type="term" value="F:peptidase activity"/>
    <property type="evidence" value="ECO:0007669"/>
    <property type="project" value="UniProtKB-KW"/>
</dbReference>
<protein>
    <submittedName>
        <fullName evidence="1">Clan AA aspartic protease</fullName>
        <ecNumber evidence="1">3.4.23.-</ecNumber>
    </submittedName>
</protein>
<proteinExistence type="predicted"/>
<dbReference type="RefSeq" id="WP_162421872.1">
    <property type="nucleotide sequence ID" value="NZ_WVIE01000003.1"/>
</dbReference>
<dbReference type="NCBIfam" id="TIGR03698">
    <property type="entry name" value="clan_AA_DTGF"/>
    <property type="match status" value="1"/>
</dbReference>
<comment type="caution">
    <text evidence="1">The sequence shown here is derived from an EMBL/GenBank/DDBJ whole genome shotgun (WGS) entry which is preliminary data.</text>
</comment>
<dbReference type="EC" id="3.4.23.-" evidence="1"/>
<dbReference type="InterPro" id="IPR022274">
    <property type="entry name" value="Peptidase_asp_AF0612"/>
</dbReference>
<gene>
    <name evidence="1" type="ORF">GS601_03460</name>
</gene>
<dbReference type="EMBL" id="WVIE01000003">
    <property type="protein sequence ID" value="NDJ16356.1"/>
    <property type="molecule type" value="Genomic_DNA"/>
</dbReference>
<organism evidence="1 2">
    <name type="scientific">Myxacorys almedinensis A</name>
    <dbReference type="NCBI Taxonomy" id="2690445"/>
    <lineage>
        <taxon>Bacteria</taxon>
        <taxon>Bacillati</taxon>
        <taxon>Cyanobacteriota</taxon>
        <taxon>Cyanophyceae</taxon>
        <taxon>Leptolyngbyales</taxon>
        <taxon>Leptolyngbyaceae</taxon>
        <taxon>Myxacorys</taxon>
        <taxon>Myxacorys almedinensis</taxon>
    </lineage>
</organism>
<evidence type="ECO:0000313" key="1">
    <source>
        <dbReference type="EMBL" id="NDJ16356.1"/>
    </source>
</evidence>
<sequence>MESASMGLVFAEIELLASDDLALVRRGYLPPDQVHRCTIRAMVDSGATMLAIPEFVRRQLDLQKVRDIEAELADGSSVKLDVVGPIEVRFQNRRTLVEAIVTPESKQVLLGAIPMEGMDVLIDPKRERLIVNPESPDIARMMLM</sequence>
<name>A0A8J8CID0_9CYAN</name>
<dbReference type="CDD" id="cd00303">
    <property type="entry name" value="retropepsin_like"/>
    <property type="match status" value="1"/>
</dbReference>
<dbReference type="InterPro" id="IPR021109">
    <property type="entry name" value="Peptidase_aspartic_dom_sf"/>
</dbReference>